<evidence type="ECO:0000313" key="9">
    <source>
        <dbReference type="Proteomes" id="UP001162030"/>
    </source>
</evidence>
<dbReference type="EC" id="6.3.4.15" evidence="6"/>
<dbReference type="NCBIfam" id="TIGR00121">
    <property type="entry name" value="birA_ligase"/>
    <property type="match status" value="1"/>
</dbReference>
<dbReference type="Gene3D" id="2.30.30.100">
    <property type="match status" value="1"/>
</dbReference>
<dbReference type="SUPFAM" id="SSF50037">
    <property type="entry name" value="C-terminal domain of transcriptional repressors"/>
    <property type="match status" value="1"/>
</dbReference>
<dbReference type="CDD" id="cd16442">
    <property type="entry name" value="BPL"/>
    <property type="match status" value="1"/>
</dbReference>
<keyword evidence="1 6" id="KW-0436">Ligase</keyword>
<dbReference type="GO" id="GO:0016874">
    <property type="term" value="F:ligase activity"/>
    <property type="evidence" value="ECO:0007669"/>
    <property type="project" value="UniProtKB-KW"/>
</dbReference>
<evidence type="ECO:0000256" key="5">
    <source>
        <dbReference type="ARBA" id="ARBA00047846"/>
    </source>
</evidence>
<protein>
    <recommendedName>
        <fullName evidence="6">Bifunctional ligase/repressor BirA</fullName>
    </recommendedName>
    <alternativeName>
        <fullName evidence="6">Biotin operon repressor</fullName>
    </alternativeName>
    <alternativeName>
        <fullName evidence="6">Biotin--[acetyl-CoA-carboxylase] ligase</fullName>
        <ecNumber evidence="6">6.3.4.15</ecNumber>
    </alternativeName>
    <alternativeName>
        <fullName evidence="6">Biotin--protein ligase</fullName>
    </alternativeName>
    <alternativeName>
        <fullName evidence="6">Biotin-[acetyl-CoA carboxylase] synthetase</fullName>
    </alternativeName>
</protein>
<dbReference type="Pfam" id="PF08279">
    <property type="entry name" value="HTH_11"/>
    <property type="match status" value="1"/>
</dbReference>
<evidence type="ECO:0000256" key="6">
    <source>
        <dbReference type="HAMAP-Rule" id="MF_00978"/>
    </source>
</evidence>
<dbReference type="InterPro" id="IPR045864">
    <property type="entry name" value="aa-tRNA-synth_II/BPL/LPL"/>
</dbReference>
<feature type="DNA-binding region" description="H-T-H motif" evidence="6">
    <location>
        <begin position="22"/>
        <end position="41"/>
    </location>
</feature>
<keyword evidence="6" id="KW-0678">Repressor</keyword>
<comment type="catalytic activity">
    <reaction evidence="5 6">
        <text>biotin + L-lysyl-[protein] + ATP = N(6)-biotinyl-L-lysyl-[protein] + AMP + diphosphate + H(+)</text>
        <dbReference type="Rhea" id="RHEA:11756"/>
        <dbReference type="Rhea" id="RHEA-COMP:9752"/>
        <dbReference type="Rhea" id="RHEA-COMP:10505"/>
        <dbReference type="ChEBI" id="CHEBI:15378"/>
        <dbReference type="ChEBI" id="CHEBI:29969"/>
        <dbReference type="ChEBI" id="CHEBI:30616"/>
        <dbReference type="ChEBI" id="CHEBI:33019"/>
        <dbReference type="ChEBI" id="CHEBI:57586"/>
        <dbReference type="ChEBI" id="CHEBI:83144"/>
        <dbReference type="ChEBI" id="CHEBI:456215"/>
        <dbReference type="EC" id="6.3.4.15"/>
    </reaction>
</comment>
<organism evidence="8 9">
    <name type="scientific">Methylocaldum szegediense</name>
    <dbReference type="NCBI Taxonomy" id="73780"/>
    <lineage>
        <taxon>Bacteria</taxon>
        <taxon>Pseudomonadati</taxon>
        <taxon>Pseudomonadota</taxon>
        <taxon>Gammaproteobacteria</taxon>
        <taxon>Methylococcales</taxon>
        <taxon>Methylococcaceae</taxon>
        <taxon>Methylocaldum</taxon>
    </lineage>
</organism>
<dbReference type="Pfam" id="PF02237">
    <property type="entry name" value="BPL_C"/>
    <property type="match status" value="1"/>
</dbReference>
<dbReference type="PANTHER" id="PTHR12835">
    <property type="entry name" value="BIOTIN PROTEIN LIGASE"/>
    <property type="match status" value="1"/>
</dbReference>
<dbReference type="InterPro" id="IPR030855">
    <property type="entry name" value="Bifunct_BirA"/>
</dbReference>
<proteinExistence type="inferred from homology"/>
<keyword evidence="6" id="KW-0238">DNA-binding</keyword>
<dbReference type="Gene3D" id="3.30.930.10">
    <property type="entry name" value="Bira Bifunctional Protein, Domain 2"/>
    <property type="match status" value="1"/>
</dbReference>
<accession>A0ABM9I6D9</accession>
<dbReference type="InterPro" id="IPR036390">
    <property type="entry name" value="WH_DNA-bd_sf"/>
</dbReference>
<keyword evidence="6" id="KW-0805">Transcription regulation</keyword>
<evidence type="ECO:0000259" key="7">
    <source>
        <dbReference type="PROSITE" id="PS51733"/>
    </source>
</evidence>
<dbReference type="Pfam" id="PF03099">
    <property type="entry name" value="BPL_LplA_LipB"/>
    <property type="match status" value="1"/>
</dbReference>
<comment type="similarity">
    <text evidence="6">Belongs to the biotin--protein ligase family.</text>
</comment>
<comment type="function">
    <text evidence="6">Acts both as a biotin--[acetyl-CoA-carboxylase] ligase and a biotin-operon repressor. In the presence of ATP, BirA activates biotin to form the BirA-biotinyl-5'-adenylate (BirA-bio-5'-AMP or holoBirA) complex. HoloBirA can either transfer the biotinyl moiety to the biotin carboxyl carrier protein (BCCP) subunit of acetyl-CoA carboxylase, or bind to the biotin operator site and inhibit transcription of the operon.</text>
</comment>
<dbReference type="InterPro" id="IPR004408">
    <property type="entry name" value="Biotin_CoA_COase_ligase"/>
</dbReference>
<keyword evidence="3 6" id="KW-0067">ATP-binding</keyword>
<dbReference type="Proteomes" id="UP001162030">
    <property type="component" value="Chromosome"/>
</dbReference>
<evidence type="ECO:0000256" key="2">
    <source>
        <dbReference type="ARBA" id="ARBA00022741"/>
    </source>
</evidence>
<feature type="binding site" evidence="6">
    <location>
        <position position="119"/>
    </location>
    <ligand>
        <name>biotin</name>
        <dbReference type="ChEBI" id="CHEBI:57586"/>
    </ligand>
</feature>
<dbReference type="SUPFAM" id="SSF46785">
    <property type="entry name" value="Winged helix' DNA-binding domain"/>
    <property type="match status" value="1"/>
</dbReference>
<feature type="binding site" evidence="6">
    <location>
        <begin position="95"/>
        <end position="97"/>
    </location>
    <ligand>
        <name>biotin</name>
        <dbReference type="ChEBI" id="CHEBI:57586"/>
    </ligand>
</feature>
<keyword evidence="9" id="KW-1185">Reference proteome</keyword>
<comment type="caution">
    <text evidence="6">Lacks conserved residue(s) required for the propagation of feature annotation.</text>
</comment>
<keyword evidence="6" id="KW-0804">Transcription</keyword>
<dbReference type="PANTHER" id="PTHR12835:SF5">
    <property type="entry name" value="BIOTIN--PROTEIN LIGASE"/>
    <property type="match status" value="1"/>
</dbReference>
<dbReference type="InterPro" id="IPR008988">
    <property type="entry name" value="Transcriptional_repressor_C"/>
</dbReference>
<name>A0ABM9I6D9_9GAMM</name>
<dbReference type="RefSeq" id="WP_317963403.1">
    <property type="nucleotide sequence ID" value="NZ_OX458333.1"/>
</dbReference>
<dbReference type="Gene3D" id="1.10.10.10">
    <property type="entry name" value="Winged helix-like DNA-binding domain superfamily/Winged helix DNA-binding domain"/>
    <property type="match status" value="1"/>
</dbReference>
<reference evidence="8 9" key="1">
    <citation type="submission" date="2023-03" db="EMBL/GenBank/DDBJ databases">
        <authorList>
            <person name="Pearce D."/>
        </authorList>
    </citation>
    <scope>NUCLEOTIDE SEQUENCE [LARGE SCALE GENOMIC DNA]</scope>
    <source>
        <strain evidence="8">Msz</strain>
    </source>
</reference>
<dbReference type="HAMAP" id="MF_00978">
    <property type="entry name" value="Bifunct_BirA"/>
    <property type="match status" value="1"/>
</dbReference>
<dbReference type="InterPro" id="IPR013196">
    <property type="entry name" value="HTH_11"/>
</dbReference>
<evidence type="ECO:0000256" key="4">
    <source>
        <dbReference type="ARBA" id="ARBA00023267"/>
    </source>
</evidence>
<dbReference type="InterPro" id="IPR036388">
    <property type="entry name" value="WH-like_DNA-bd_sf"/>
</dbReference>
<sequence>MQYDELTKTLLHVLSDNGFHSGTELAGRLGISRTAVWKAVRALELRGIEIAALPGRGYRVVQPLELLNETAIRAALKPEVACLLSALHVYDELDSTNTHLMRLAAERAPSGVVCLAETQTAGKGRIGRTWLSPLGANVYLSVLWRYDDHALIAGLSLAVGVAVIRALEKCGVVGVGLKWPNDLLWEGRKLGGILLEASGEAHGGCAVVVGLGINRYIPSAVGREIDQAWVDLSTVAGESAPSRNRLIASILNELLPLLNDYQHTGLRHYLPEWRRYHHLNGREVIVRQGDIETVGTVADITEEGLLVLTCKDGKRREFASGDVQLRVVG</sequence>
<evidence type="ECO:0000256" key="1">
    <source>
        <dbReference type="ARBA" id="ARBA00022598"/>
    </source>
</evidence>
<dbReference type="InterPro" id="IPR004143">
    <property type="entry name" value="BPL_LPL_catalytic"/>
</dbReference>
<dbReference type="PROSITE" id="PS51733">
    <property type="entry name" value="BPL_LPL_CATALYTIC"/>
    <property type="match status" value="1"/>
</dbReference>
<gene>
    <name evidence="6 8" type="primary">birA</name>
    <name evidence="8" type="ORF">MSZNOR_3854</name>
</gene>
<keyword evidence="4 6" id="KW-0092">Biotin</keyword>
<feature type="binding site" evidence="6">
    <location>
        <position position="189"/>
    </location>
    <ligand>
        <name>biotin</name>
        <dbReference type="ChEBI" id="CHEBI:57586"/>
    </ligand>
</feature>
<dbReference type="SUPFAM" id="SSF55681">
    <property type="entry name" value="Class II aaRS and biotin synthetases"/>
    <property type="match status" value="1"/>
</dbReference>
<evidence type="ECO:0000256" key="3">
    <source>
        <dbReference type="ARBA" id="ARBA00022840"/>
    </source>
</evidence>
<feature type="domain" description="BPL/LPL catalytic" evidence="7">
    <location>
        <begin position="75"/>
        <end position="262"/>
    </location>
</feature>
<dbReference type="InterPro" id="IPR003142">
    <property type="entry name" value="BPL_C"/>
</dbReference>
<keyword evidence="2 6" id="KW-0547">Nucleotide-binding</keyword>
<evidence type="ECO:0000313" key="8">
    <source>
        <dbReference type="EMBL" id="CAI8921751.1"/>
    </source>
</evidence>
<dbReference type="EMBL" id="OX458333">
    <property type="protein sequence ID" value="CAI8921751.1"/>
    <property type="molecule type" value="Genomic_DNA"/>
</dbReference>